<feature type="compositionally biased region" description="Basic and acidic residues" evidence="1">
    <location>
        <begin position="128"/>
        <end position="144"/>
    </location>
</feature>
<protein>
    <submittedName>
        <fullName evidence="2">Uncharacterized protein</fullName>
    </submittedName>
</protein>
<organism evidence="2 3">
    <name type="scientific">Cardiocondyla obscurior</name>
    <dbReference type="NCBI Taxonomy" id="286306"/>
    <lineage>
        <taxon>Eukaryota</taxon>
        <taxon>Metazoa</taxon>
        <taxon>Ecdysozoa</taxon>
        <taxon>Arthropoda</taxon>
        <taxon>Hexapoda</taxon>
        <taxon>Insecta</taxon>
        <taxon>Pterygota</taxon>
        <taxon>Neoptera</taxon>
        <taxon>Endopterygota</taxon>
        <taxon>Hymenoptera</taxon>
        <taxon>Apocrita</taxon>
        <taxon>Aculeata</taxon>
        <taxon>Formicoidea</taxon>
        <taxon>Formicidae</taxon>
        <taxon>Myrmicinae</taxon>
        <taxon>Cardiocondyla</taxon>
    </lineage>
</organism>
<evidence type="ECO:0000313" key="3">
    <source>
        <dbReference type="Proteomes" id="UP001430953"/>
    </source>
</evidence>
<dbReference type="EMBL" id="JADYXP020000007">
    <property type="protein sequence ID" value="KAL0120476.1"/>
    <property type="molecule type" value="Genomic_DNA"/>
</dbReference>
<comment type="caution">
    <text evidence="2">The sequence shown here is derived from an EMBL/GenBank/DDBJ whole genome shotgun (WGS) entry which is preliminary data.</text>
</comment>
<accession>A0AAW2G011</accession>
<name>A0AAW2G011_9HYME</name>
<gene>
    <name evidence="2" type="ORF">PUN28_008301</name>
</gene>
<sequence length="144" mass="16339">MSNSQRSVKRYPKAADRIRKACPYNLQSSSVRKLILEDERKAARAKDRESGSNECRTVCSTNTKECCKTLHIESPTRASDSVINRRDSISLRSPRPRLISTKVSRVHRWTRHALGSYLRSDGTTNDGRPCHHETGIHPHVENSS</sequence>
<reference evidence="2 3" key="1">
    <citation type="submission" date="2023-03" db="EMBL/GenBank/DDBJ databases">
        <title>High recombination rates correlate with genetic variation in Cardiocondyla obscurior ants.</title>
        <authorList>
            <person name="Errbii M."/>
        </authorList>
    </citation>
    <scope>NUCLEOTIDE SEQUENCE [LARGE SCALE GENOMIC DNA]</scope>
    <source>
        <strain evidence="2">Alpha-2009</strain>
        <tissue evidence="2">Whole body</tissue>
    </source>
</reference>
<feature type="region of interest" description="Disordered" evidence="1">
    <location>
        <begin position="117"/>
        <end position="144"/>
    </location>
</feature>
<proteinExistence type="predicted"/>
<evidence type="ECO:0000313" key="2">
    <source>
        <dbReference type="EMBL" id="KAL0120476.1"/>
    </source>
</evidence>
<evidence type="ECO:0000256" key="1">
    <source>
        <dbReference type="SAM" id="MobiDB-lite"/>
    </source>
</evidence>
<keyword evidence="3" id="KW-1185">Reference proteome</keyword>
<dbReference type="AlphaFoldDB" id="A0AAW2G011"/>
<dbReference type="Proteomes" id="UP001430953">
    <property type="component" value="Unassembled WGS sequence"/>
</dbReference>